<dbReference type="Proteomes" id="UP000739411">
    <property type="component" value="Unassembled WGS sequence"/>
</dbReference>
<comment type="caution">
    <text evidence="1">The sequence shown here is derived from an EMBL/GenBank/DDBJ whole genome shotgun (WGS) entry which is preliminary data.</text>
</comment>
<dbReference type="EMBL" id="JADJMS010000042">
    <property type="protein sequence ID" value="MBK7416377.1"/>
    <property type="molecule type" value="Genomic_DNA"/>
</dbReference>
<evidence type="ECO:0000313" key="1">
    <source>
        <dbReference type="EMBL" id="MBK7416377.1"/>
    </source>
</evidence>
<dbReference type="AlphaFoldDB" id="A0A935JZ64"/>
<dbReference type="Gene3D" id="2.60.120.380">
    <property type="match status" value="1"/>
</dbReference>
<evidence type="ECO:0008006" key="3">
    <source>
        <dbReference type="Google" id="ProtNLM"/>
    </source>
</evidence>
<accession>A0A935JZ64</accession>
<evidence type="ECO:0000313" key="2">
    <source>
        <dbReference type="Proteomes" id="UP000739411"/>
    </source>
</evidence>
<organism evidence="1 2">
    <name type="scientific">Candidatus Dechloromonas phosphorivorans</name>
    <dbReference type="NCBI Taxonomy" id="2899244"/>
    <lineage>
        <taxon>Bacteria</taxon>
        <taxon>Pseudomonadati</taxon>
        <taxon>Pseudomonadota</taxon>
        <taxon>Betaproteobacteria</taxon>
        <taxon>Rhodocyclales</taxon>
        <taxon>Azonexaceae</taxon>
        <taxon>Dechloromonas</taxon>
    </lineage>
</organism>
<sequence>MTNIDDYSDTTASSGRLNVGGTLSGRIEAVGDRDAVAVTLQAGQTYEIRMTSRPARPLPVPARCQWQFLLADDDSGGGRNAMLTYKAPMSGTYYVLARDYANGTGTYQLAASTVTPAGSAYSIDVRYEGDAQYRSYFDAAAQRWAQVITGDLPDMQDSRFGRIDDLLIEASVVSIDGAGSILGQAG</sequence>
<name>A0A935JZ64_9RHOO</name>
<protein>
    <recommendedName>
        <fullName evidence="3">Peptidase C-terminal archaeal/bacterial domain-containing protein</fullName>
    </recommendedName>
</protein>
<gene>
    <name evidence="1" type="ORF">IPJ38_16030</name>
</gene>
<proteinExistence type="predicted"/>
<reference evidence="1 2" key="1">
    <citation type="submission" date="2020-10" db="EMBL/GenBank/DDBJ databases">
        <title>Connecting structure to function with the recovery of over 1000 high-quality activated sludge metagenome-assembled genomes encoding full-length rRNA genes using long-read sequencing.</title>
        <authorList>
            <person name="Singleton C.M."/>
            <person name="Petriglieri F."/>
            <person name="Kristensen J.M."/>
            <person name="Kirkegaard R.H."/>
            <person name="Michaelsen T.Y."/>
            <person name="Andersen M.H."/>
            <person name="Karst S.M."/>
            <person name="Dueholm M.S."/>
            <person name="Nielsen P.H."/>
            <person name="Albertsen M."/>
        </authorList>
    </citation>
    <scope>NUCLEOTIDE SEQUENCE [LARGE SCALE GENOMIC DNA]</scope>
    <source>
        <strain evidence="1">EsbW_18-Q3-R4-48_BATAC.463</strain>
    </source>
</reference>